<name>A0A1I6ALV1_9PSEU</name>
<dbReference type="Pfam" id="PF10825">
    <property type="entry name" value="DUF2752"/>
    <property type="match status" value="1"/>
</dbReference>
<proteinExistence type="predicted"/>
<feature type="transmembrane region" description="Helical" evidence="1">
    <location>
        <begin position="79"/>
        <end position="103"/>
    </location>
</feature>
<feature type="transmembrane region" description="Helical" evidence="1">
    <location>
        <begin position="115"/>
        <end position="133"/>
    </location>
</feature>
<dbReference type="InterPro" id="IPR021215">
    <property type="entry name" value="DUF2752"/>
</dbReference>
<keyword evidence="3" id="KW-1185">Reference proteome</keyword>
<sequence length="144" mass="15134">MAASTVVTWSGRDRARGWTTAAVVFAVGAVVLRIVGVPPVDVHGVLHYVGVMDPLCGGTRATYLLLAGRPGAAAAYNPAVFPLAAAALALLTRAAVGLVTGRWLDVRWPRPWRRVLLGAVVLAVVALTVRQQLHAELLLSGWPA</sequence>
<feature type="transmembrane region" description="Helical" evidence="1">
    <location>
        <begin position="18"/>
        <end position="36"/>
    </location>
</feature>
<evidence type="ECO:0000256" key="1">
    <source>
        <dbReference type="SAM" id="Phobius"/>
    </source>
</evidence>
<dbReference type="RefSeq" id="WP_166677862.1">
    <property type="nucleotide sequence ID" value="NZ_FOWW01000013.1"/>
</dbReference>
<keyword evidence="1" id="KW-1133">Transmembrane helix</keyword>
<gene>
    <name evidence="2" type="ORF">SAMN05421810_11374</name>
</gene>
<accession>A0A1I6ALV1</accession>
<organism evidence="2 3">
    <name type="scientific">Amycolatopsis arida</name>
    <dbReference type="NCBI Taxonomy" id="587909"/>
    <lineage>
        <taxon>Bacteria</taxon>
        <taxon>Bacillati</taxon>
        <taxon>Actinomycetota</taxon>
        <taxon>Actinomycetes</taxon>
        <taxon>Pseudonocardiales</taxon>
        <taxon>Pseudonocardiaceae</taxon>
        <taxon>Amycolatopsis</taxon>
    </lineage>
</organism>
<protein>
    <recommendedName>
        <fullName evidence="4">DUF2752 domain-containing protein</fullName>
    </recommendedName>
</protein>
<evidence type="ECO:0000313" key="2">
    <source>
        <dbReference type="EMBL" id="SFQ69691.1"/>
    </source>
</evidence>
<evidence type="ECO:0000313" key="3">
    <source>
        <dbReference type="Proteomes" id="UP000198727"/>
    </source>
</evidence>
<dbReference type="AlphaFoldDB" id="A0A1I6ALV1"/>
<dbReference type="EMBL" id="FOWW01000013">
    <property type="protein sequence ID" value="SFQ69691.1"/>
    <property type="molecule type" value="Genomic_DNA"/>
</dbReference>
<keyword evidence="1" id="KW-0472">Membrane</keyword>
<reference evidence="3" key="1">
    <citation type="submission" date="2016-10" db="EMBL/GenBank/DDBJ databases">
        <authorList>
            <person name="Varghese N."/>
            <person name="Submissions S."/>
        </authorList>
    </citation>
    <scope>NUCLEOTIDE SEQUENCE [LARGE SCALE GENOMIC DNA]</scope>
    <source>
        <strain evidence="3">CGMCC 4.5579</strain>
    </source>
</reference>
<dbReference type="Proteomes" id="UP000198727">
    <property type="component" value="Unassembled WGS sequence"/>
</dbReference>
<evidence type="ECO:0008006" key="4">
    <source>
        <dbReference type="Google" id="ProtNLM"/>
    </source>
</evidence>
<keyword evidence="1" id="KW-0812">Transmembrane</keyword>